<dbReference type="PANTHER" id="PTHR12161">
    <property type="entry name" value="IST1 FAMILY MEMBER"/>
    <property type="match status" value="1"/>
</dbReference>
<evidence type="ECO:0000256" key="1">
    <source>
        <dbReference type="ARBA" id="ARBA00005536"/>
    </source>
</evidence>
<evidence type="ECO:0000313" key="3">
    <source>
        <dbReference type="Proteomes" id="UP000436088"/>
    </source>
</evidence>
<dbReference type="PANTHER" id="PTHR12161:SF60">
    <property type="entry name" value="REGULATOR OF VPS4 ACTIVITY IN THE MVB PATHWAY PROTEIN"/>
    <property type="match status" value="1"/>
</dbReference>
<comment type="similarity">
    <text evidence="1">Belongs to the IST1 family.</text>
</comment>
<organism evidence="2 3">
    <name type="scientific">Hibiscus syriacus</name>
    <name type="common">Rose of Sharon</name>
    <dbReference type="NCBI Taxonomy" id="106335"/>
    <lineage>
        <taxon>Eukaryota</taxon>
        <taxon>Viridiplantae</taxon>
        <taxon>Streptophyta</taxon>
        <taxon>Embryophyta</taxon>
        <taxon>Tracheophyta</taxon>
        <taxon>Spermatophyta</taxon>
        <taxon>Magnoliopsida</taxon>
        <taxon>eudicotyledons</taxon>
        <taxon>Gunneridae</taxon>
        <taxon>Pentapetalae</taxon>
        <taxon>rosids</taxon>
        <taxon>malvids</taxon>
        <taxon>Malvales</taxon>
        <taxon>Malvaceae</taxon>
        <taxon>Malvoideae</taxon>
        <taxon>Hibiscus</taxon>
    </lineage>
</organism>
<accession>A0A6A2WLZ9</accession>
<dbReference type="GO" id="GO:0015031">
    <property type="term" value="P:protein transport"/>
    <property type="evidence" value="ECO:0007669"/>
    <property type="project" value="InterPro"/>
</dbReference>
<keyword evidence="3" id="KW-1185">Reference proteome</keyword>
<dbReference type="EMBL" id="VEPZ02001762">
    <property type="protein sequence ID" value="KAE8656965.1"/>
    <property type="molecule type" value="Genomic_DNA"/>
</dbReference>
<dbReference type="Pfam" id="PF03398">
    <property type="entry name" value="Ist1"/>
    <property type="match status" value="1"/>
</dbReference>
<dbReference type="Gene3D" id="1.20.1260.60">
    <property type="entry name" value="Vacuolar protein sorting-associated protein Ist1"/>
    <property type="match status" value="1"/>
</dbReference>
<dbReference type="AlphaFoldDB" id="A0A6A2WLZ9"/>
<dbReference type="InterPro" id="IPR005061">
    <property type="entry name" value="Ist1"/>
</dbReference>
<comment type="caution">
    <text evidence="2">The sequence shown here is derived from an EMBL/GenBank/DDBJ whole genome shotgun (WGS) entry which is preliminary data.</text>
</comment>
<gene>
    <name evidence="2" type="ORF">F3Y22_tig00116997pilonHSYRG00706</name>
</gene>
<reference evidence="2" key="1">
    <citation type="submission" date="2019-09" db="EMBL/GenBank/DDBJ databases">
        <title>Draft genome information of white flower Hibiscus syriacus.</title>
        <authorList>
            <person name="Kim Y.-M."/>
        </authorList>
    </citation>
    <scope>NUCLEOTIDE SEQUENCE [LARGE SCALE GENOMIC DNA]</scope>
    <source>
        <strain evidence="2">YM2019G1</strain>
    </source>
</reference>
<sequence>MNGVDENAYSRVEGLMVEQKRTSCYDFMEQFCDCIVKHISVMQKQRNEVGSDGCWKRARMHWIGRDE</sequence>
<name>A0A6A2WLZ9_HIBSY</name>
<proteinExistence type="inferred from homology"/>
<dbReference type="InterPro" id="IPR042277">
    <property type="entry name" value="IST1-like"/>
</dbReference>
<evidence type="ECO:0000313" key="2">
    <source>
        <dbReference type="EMBL" id="KAE8656965.1"/>
    </source>
</evidence>
<protein>
    <submittedName>
        <fullName evidence="2">Uncharacterized protein</fullName>
    </submittedName>
</protein>
<dbReference type="Proteomes" id="UP000436088">
    <property type="component" value="Unassembled WGS sequence"/>
</dbReference>